<organism evidence="1 2">
    <name type="scientific">Polaromonas naphthalenivorans (strain CJ2)</name>
    <dbReference type="NCBI Taxonomy" id="365044"/>
    <lineage>
        <taxon>Bacteria</taxon>
        <taxon>Pseudomonadati</taxon>
        <taxon>Pseudomonadota</taxon>
        <taxon>Betaproteobacteria</taxon>
        <taxon>Burkholderiales</taxon>
        <taxon>Comamonadaceae</taxon>
        <taxon>Polaromonas</taxon>
    </lineage>
</organism>
<evidence type="ECO:0000313" key="1">
    <source>
        <dbReference type="EMBL" id="ABM38595.1"/>
    </source>
</evidence>
<dbReference type="HOGENOM" id="CLU_1659020_0_0_4"/>
<dbReference type="STRING" id="365044.Pnap_3297"/>
<evidence type="ECO:0000313" key="2">
    <source>
        <dbReference type="Proteomes" id="UP000000644"/>
    </source>
</evidence>
<name>A1VSG7_POLNA</name>
<dbReference type="Proteomes" id="UP000000644">
    <property type="component" value="Chromosome"/>
</dbReference>
<dbReference type="eggNOG" id="ENOG50315B5">
    <property type="taxonomic scope" value="Bacteria"/>
</dbReference>
<dbReference type="KEGG" id="pna:Pnap_3297"/>
<dbReference type="OrthoDB" id="8857406at2"/>
<keyword evidence="2" id="KW-1185">Reference proteome</keyword>
<dbReference type="EMBL" id="CP000529">
    <property type="protein sequence ID" value="ABM38595.1"/>
    <property type="molecule type" value="Genomic_DNA"/>
</dbReference>
<accession>A1VSG7</accession>
<protein>
    <submittedName>
        <fullName evidence="1">Phage protein, putative</fullName>
    </submittedName>
</protein>
<dbReference type="Pfam" id="PF03245">
    <property type="entry name" value="Phage_lysis"/>
    <property type="match status" value="1"/>
</dbReference>
<gene>
    <name evidence="1" type="ordered locus">Pnap_3297</name>
</gene>
<reference evidence="2" key="1">
    <citation type="journal article" date="2009" name="Environ. Microbiol.">
        <title>The genome of Polaromonas naphthalenivorans strain CJ2, isolated from coal tar-contaminated sediment, reveals physiological and metabolic versatility and evolution through extensive horizontal gene transfer.</title>
        <authorList>
            <person name="Yagi J.M."/>
            <person name="Sims D."/>
            <person name="Brettin T."/>
            <person name="Bruce D."/>
            <person name="Madsen E.L."/>
        </authorList>
    </citation>
    <scope>NUCLEOTIDE SEQUENCE [LARGE SCALE GENOMIC DNA]</scope>
    <source>
        <strain evidence="2">CJ2</strain>
    </source>
</reference>
<dbReference type="RefSeq" id="WP_011802666.1">
    <property type="nucleotide sequence ID" value="NC_008781.1"/>
</dbReference>
<proteinExistence type="predicted"/>
<dbReference type="AlphaFoldDB" id="A1VSG7"/>
<sequence length="168" mass="17532">MRPLLIALLLAGWSTVIYQVGHTHGAAEVEVKRGLERSQASDELLAANGRVTSAQQQLTDSLSARDATHQKELKNAQVDHDLRVAALRAGTLRVSIPVKAAACAAPAAAGATPAGEPAEARAELTPEAAATLEGIVLDGDTAIIDLNLCIDRYNAVRGTVLQLSQAQP</sequence>
<dbReference type="InterPro" id="IPR004929">
    <property type="entry name" value="I-spanin"/>
</dbReference>
<dbReference type="GO" id="GO:0044659">
    <property type="term" value="P:viral release from host cell by cytolysis"/>
    <property type="evidence" value="ECO:0007669"/>
    <property type="project" value="InterPro"/>
</dbReference>